<dbReference type="STRING" id="747676.F4SBC6"/>
<feature type="region of interest" description="Disordered" evidence="1">
    <location>
        <begin position="276"/>
        <end position="317"/>
    </location>
</feature>
<feature type="region of interest" description="Disordered" evidence="1">
    <location>
        <begin position="1"/>
        <end position="163"/>
    </location>
</feature>
<feature type="compositionally biased region" description="Polar residues" evidence="1">
    <location>
        <begin position="78"/>
        <end position="102"/>
    </location>
</feature>
<feature type="compositionally biased region" description="Basic and acidic residues" evidence="1">
    <location>
        <begin position="449"/>
        <end position="463"/>
    </location>
</feature>
<dbReference type="VEuPathDB" id="FungiDB:MELLADRAFT_73668"/>
<organism evidence="3">
    <name type="scientific">Melampsora larici-populina (strain 98AG31 / pathotype 3-4-7)</name>
    <name type="common">Poplar leaf rust fungus</name>
    <dbReference type="NCBI Taxonomy" id="747676"/>
    <lineage>
        <taxon>Eukaryota</taxon>
        <taxon>Fungi</taxon>
        <taxon>Dikarya</taxon>
        <taxon>Basidiomycota</taxon>
        <taxon>Pucciniomycotina</taxon>
        <taxon>Pucciniomycetes</taxon>
        <taxon>Pucciniales</taxon>
        <taxon>Melampsoraceae</taxon>
        <taxon>Melampsora</taxon>
    </lineage>
</organism>
<dbReference type="GeneID" id="18932450"/>
<feature type="region of interest" description="Disordered" evidence="1">
    <location>
        <begin position="355"/>
        <end position="386"/>
    </location>
</feature>
<name>F4SBC6_MELLP</name>
<accession>F4SBC6</accession>
<evidence type="ECO:0000313" key="3">
    <source>
        <dbReference type="Proteomes" id="UP000001072"/>
    </source>
</evidence>
<dbReference type="Proteomes" id="UP000001072">
    <property type="component" value="Unassembled WGS sequence"/>
</dbReference>
<dbReference type="AlphaFoldDB" id="F4SBC6"/>
<feature type="compositionally biased region" description="Polar residues" evidence="1">
    <location>
        <begin position="46"/>
        <end position="57"/>
    </location>
</feature>
<keyword evidence="3" id="KW-1185">Reference proteome</keyword>
<feature type="compositionally biased region" description="Polar residues" evidence="1">
    <location>
        <begin position="196"/>
        <end position="218"/>
    </location>
</feature>
<reference evidence="3" key="1">
    <citation type="journal article" date="2011" name="Proc. Natl. Acad. Sci. U.S.A.">
        <title>Obligate biotrophy features unraveled by the genomic analysis of rust fungi.</title>
        <authorList>
            <person name="Duplessis S."/>
            <person name="Cuomo C.A."/>
            <person name="Lin Y.-C."/>
            <person name="Aerts A."/>
            <person name="Tisserant E."/>
            <person name="Veneault-Fourrey C."/>
            <person name="Joly D.L."/>
            <person name="Hacquard S."/>
            <person name="Amselem J."/>
            <person name="Cantarel B.L."/>
            <person name="Chiu R."/>
            <person name="Coutinho P.M."/>
            <person name="Feau N."/>
            <person name="Field M."/>
            <person name="Frey P."/>
            <person name="Gelhaye E."/>
            <person name="Goldberg J."/>
            <person name="Grabherr M.G."/>
            <person name="Kodira C.D."/>
            <person name="Kohler A."/>
            <person name="Kuees U."/>
            <person name="Lindquist E.A."/>
            <person name="Lucas S.M."/>
            <person name="Mago R."/>
            <person name="Mauceli E."/>
            <person name="Morin E."/>
            <person name="Murat C."/>
            <person name="Pangilinan J.L."/>
            <person name="Park R."/>
            <person name="Pearson M."/>
            <person name="Quesneville H."/>
            <person name="Rouhier N."/>
            <person name="Sakthikumar S."/>
            <person name="Salamov A.A."/>
            <person name="Schmutz J."/>
            <person name="Selles B."/>
            <person name="Shapiro H."/>
            <person name="Tanguay P."/>
            <person name="Tuskan G.A."/>
            <person name="Henrissat B."/>
            <person name="Van de Peer Y."/>
            <person name="Rouze P."/>
            <person name="Ellis J.G."/>
            <person name="Dodds P.N."/>
            <person name="Schein J.E."/>
            <person name="Zhong S."/>
            <person name="Hamelin R.C."/>
            <person name="Grigoriev I.V."/>
            <person name="Szabo L.J."/>
            <person name="Martin F."/>
        </authorList>
    </citation>
    <scope>NUCLEOTIDE SEQUENCE [LARGE SCALE GENOMIC DNA]</scope>
    <source>
        <strain evidence="3">98AG31 / pathotype 3-4-7</strain>
    </source>
</reference>
<feature type="compositionally biased region" description="Basic and acidic residues" evidence="1">
    <location>
        <begin position="118"/>
        <end position="128"/>
    </location>
</feature>
<protein>
    <submittedName>
        <fullName evidence="2">Uncharacterized protein</fullName>
    </submittedName>
</protein>
<evidence type="ECO:0000256" key="1">
    <source>
        <dbReference type="SAM" id="MobiDB-lite"/>
    </source>
</evidence>
<dbReference type="EMBL" id="GL883187">
    <property type="protein sequence ID" value="EGF98040.1"/>
    <property type="molecule type" value="Genomic_DNA"/>
</dbReference>
<feature type="compositionally biased region" description="Polar residues" evidence="1">
    <location>
        <begin position="365"/>
        <end position="381"/>
    </location>
</feature>
<gene>
    <name evidence="2" type="ORF">MELLADRAFT_73668</name>
</gene>
<feature type="compositionally biased region" description="Polar residues" evidence="1">
    <location>
        <begin position="401"/>
        <end position="426"/>
    </location>
</feature>
<feature type="region of interest" description="Disordered" evidence="1">
    <location>
        <begin position="196"/>
        <end position="240"/>
    </location>
</feature>
<dbReference type="InParanoid" id="F4SBC6"/>
<dbReference type="RefSeq" id="XP_007418679.1">
    <property type="nucleotide sequence ID" value="XM_007418617.1"/>
</dbReference>
<dbReference type="KEGG" id="mlr:MELLADRAFT_73668"/>
<evidence type="ECO:0000313" key="2">
    <source>
        <dbReference type="EMBL" id="EGF98040.1"/>
    </source>
</evidence>
<dbReference type="OrthoDB" id="185618at2759"/>
<feature type="compositionally biased region" description="Polar residues" evidence="1">
    <location>
        <begin position="149"/>
        <end position="158"/>
    </location>
</feature>
<sequence>MSSPPSPTHHNESIPLAGTEVHGLKRSRDTNPLGQTPESHHERRSPNPSVSLETPNQVGHPPTPLAKKGRRFSKCSDVEQTSPPTTRHPQGVSHSHTSSNGGSDHDHSKSRVTTPEATEVKSVRKKVEGMGVENDQEQAHEALEVTPLNPGQSDNEASILTAPAKSDALPASWASYNHSESPFMVHAPKSNVSIFSASDPVTSDQASDSTPVPSSNTGPARAFAVPHSNTHKPSSSALHSSFTSAITGSNSLASASPNFPCGSDFFLKGKRNNCLASSQSGLEPGNSVQNKKAKLPEASGGDGFAAYSSGRPTSLKPAALDKLNNNEALQIPSLSAPLLNVKPISSAASSVCAVNGDSDSIRSPPLSTSSAITSFPQSRSNPSPLGFSSFSQSSAFGVSPLTNGKANWTSSTPSVFDQPTISPSDGQSEEGGNGPKKKTHLALAADLGGEDKHAGFGAKERESNGPLSAQCVRV</sequence>
<proteinExistence type="predicted"/>
<dbReference type="HOGENOM" id="CLU_576301_0_0_1"/>
<feature type="region of interest" description="Disordered" evidence="1">
    <location>
        <begin position="401"/>
        <end position="474"/>
    </location>
</feature>
<feature type="compositionally biased region" description="Polar residues" evidence="1">
    <location>
        <begin position="276"/>
        <end position="290"/>
    </location>
</feature>